<sequence length="302" mass="34457">MDSELKRVRPIEEEKGKEKEIPLYLIVAKTIMLNVKQSESIGHVKALLHDKQGIPVCLQQLHSGDDKLEDRRKLVDYGICENSTLHDSAKEGKDSGKFSLFHDGKFLEDGKTLAFLNIDYGSTLHMVRNPGDRFLITVVMPDYQVEKIEGRATLFVFHVKTAIVRKAGKSIGDKPLFKKKRKLEDEKQLYYYDIKEGCVLLVVEGTMQIIVVKRTDRECAILDVHKNNSVKEEKEMVLNKLGIPVHLQELMFEGKGLVDSRALSGYEIHNDSILYLDVHNCTENHRHSTLETGLLHNDTQPH</sequence>
<keyword evidence="5" id="KW-1185">Reference proteome</keyword>
<keyword evidence="2" id="KW-0832">Ubl conjugation</keyword>
<dbReference type="PRINTS" id="PR00348">
    <property type="entry name" value="UBIQUITIN"/>
</dbReference>
<protein>
    <recommendedName>
        <fullName evidence="3">Ubiquitin-like domain-containing protein</fullName>
    </recommendedName>
</protein>
<dbReference type="InterPro" id="IPR050158">
    <property type="entry name" value="Ubiquitin_ubiquitin-like"/>
</dbReference>
<dbReference type="EMBL" id="MLFT02000004">
    <property type="protein sequence ID" value="PHT49759.1"/>
    <property type="molecule type" value="Genomic_DNA"/>
</dbReference>
<proteinExistence type="predicted"/>
<dbReference type="OrthoDB" id="1894077at2759"/>
<dbReference type="STRING" id="33114.A0A2G2WX58"/>
<dbReference type="AlphaFoldDB" id="A0A2G2WX58"/>
<evidence type="ECO:0000256" key="2">
    <source>
        <dbReference type="ARBA" id="ARBA00022843"/>
    </source>
</evidence>
<reference evidence="5" key="2">
    <citation type="journal article" date="2017" name="J. Anim. Genet.">
        <title>Multiple reference genome sequences of hot pepper reveal the massive evolution of plant disease resistance genes by retroduplication.</title>
        <authorList>
            <person name="Kim S."/>
            <person name="Park J."/>
            <person name="Yeom S.-I."/>
            <person name="Kim Y.-M."/>
            <person name="Seo E."/>
            <person name="Kim K.-T."/>
            <person name="Kim M.-S."/>
            <person name="Lee J.M."/>
            <person name="Cheong K."/>
            <person name="Shin H.-S."/>
            <person name="Kim S.-B."/>
            <person name="Han K."/>
            <person name="Lee J."/>
            <person name="Park M."/>
            <person name="Lee H.-A."/>
            <person name="Lee H.-Y."/>
            <person name="Lee Y."/>
            <person name="Oh S."/>
            <person name="Lee J.H."/>
            <person name="Choi E."/>
            <person name="Choi E."/>
            <person name="Lee S.E."/>
            <person name="Jeon J."/>
            <person name="Kim H."/>
            <person name="Choi G."/>
            <person name="Song H."/>
            <person name="Lee J."/>
            <person name="Lee S.-C."/>
            <person name="Kwon J.-K."/>
            <person name="Lee H.-Y."/>
            <person name="Koo N."/>
            <person name="Hong Y."/>
            <person name="Kim R.W."/>
            <person name="Kang W.-H."/>
            <person name="Huh J.H."/>
            <person name="Kang B.-C."/>
            <person name="Yang T.-J."/>
            <person name="Lee Y.-H."/>
            <person name="Bennetzen J.L."/>
            <person name="Choi D."/>
        </authorList>
    </citation>
    <scope>NUCLEOTIDE SEQUENCE [LARGE SCALE GENOMIC DNA]</scope>
    <source>
        <strain evidence="5">cv. PBC81</strain>
    </source>
</reference>
<dbReference type="GO" id="GO:0003729">
    <property type="term" value="F:mRNA binding"/>
    <property type="evidence" value="ECO:0007669"/>
    <property type="project" value="UniProtKB-ARBA"/>
</dbReference>
<evidence type="ECO:0000256" key="1">
    <source>
        <dbReference type="ARBA" id="ARBA00022499"/>
    </source>
</evidence>
<dbReference type="Proteomes" id="UP000224567">
    <property type="component" value="Unassembled WGS sequence"/>
</dbReference>
<evidence type="ECO:0000313" key="5">
    <source>
        <dbReference type="Proteomes" id="UP000224567"/>
    </source>
</evidence>
<dbReference type="PROSITE" id="PS50053">
    <property type="entry name" value="UBIQUITIN_2"/>
    <property type="match status" value="3"/>
</dbReference>
<evidence type="ECO:0000259" key="3">
    <source>
        <dbReference type="PROSITE" id="PS50053"/>
    </source>
</evidence>
<dbReference type="InterPro" id="IPR019956">
    <property type="entry name" value="Ubiquitin_dom"/>
</dbReference>
<dbReference type="InterPro" id="IPR000626">
    <property type="entry name" value="Ubiquitin-like_dom"/>
</dbReference>
<feature type="domain" description="Ubiquitin-like" evidence="3">
    <location>
        <begin position="19"/>
        <end position="86"/>
    </location>
</feature>
<organism evidence="4 5">
    <name type="scientific">Capsicum baccatum</name>
    <name type="common">Peruvian pepper</name>
    <dbReference type="NCBI Taxonomy" id="33114"/>
    <lineage>
        <taxon>Eukaryota</taxon>
        <taxon>Viridiplantae</taxon>
        <taxon>Streptophyta</taxon>
        <taxon>Embryophyta</taxon>
        <taxon>Tracheophyta</taxon>
        <taxon>Spermatophyta</taxon>
        <taxon>Magnoliopsida</taxon>
        <taxon>eudicotyledons</taxon>
        <taxon>Gunneridae</taxon>
        <taxon>Pentapetalae</taxon>
        <taxon>asterids</taxon>
        <taxon>lamiids</taxon>
        <taxon>Solanales</taxon>
        <taxon>Solanaceae</taxon>
        <taxon>Solanoideae</taxon>
        <taxon>Capsiceae</taxon>
        <taxon>Capsicum</taxon>
    </lineage>
</organism>
<keyword evidence="1" id="KW-1017">Isopeptide bond</keyword>
<dbReference type="Gene3D" id="3.10.20.90">
    <property type="entry name" value="Phosphatidylinositol 3-kinase Catalytic Subunit, Chain A, domain 1"/>
    <property type="match status" value="3"/>
</dbReference>
<dbReference type="Pfam" id="PF00240">
    <property type="entry name" value="ubiquitin"/>
    <property type="match status" value="3"/>
</dbReference>
<comment type="caution">
    <text evidence="4">The sequence shown here is derived from an EMBL/GenBank/DDBJ whole genome shotgun (WGS) entry which is preliminary data.</text>
</comment>
<feature type="domain" description="Ubiquitin-like" evidence="3">
    <location>
        <begin position="88"/>
        <end position="127"/>
    </location>
</feature>
<dbReference type="SUPFAM" id="SSF54236">
    <property type="entry name" value="Ubiquitin-like"/>
    <property type="match status" value="4"/>
</dbReference>
<dbReference type="PANTHER" id="PTHR10666">
    <property type="entry name" value="UBIQUITIN"/>
    <property type="match status" value="1"/>
</dbReference>
<gene>
    <name evidence="4" type="ORF">CQW23_09506</name>
</gene>
<feature type="domain" description="Ubiquitin-like" evidence="3">
    <location>
        <begin position="207"/>
        <end position="276"/>
    </location>
</feature>
<dbReference type="SMART" id="SM00213">
    <property type="entry name" value="UBQ"/>
    <property type="match status" value="3"/>
</dbReference>
<dbReference type="InterPro" id="IPR029071">
    <property type="entry name" value="Ubiquitin-like_domsf"/>
</dbReference>
<evidence type="ECO:0000313" key="4">
    <source>
        <dbReference type="EMBL" id="PHT49759.1"/>
    </source>
</evidence>
<reference evidence="4 5" key="1">
    <citation type="journal article" date="2017" name="Genome Biol.">
        <title>New reference genome sequences of hot pepper reveal the massive evolution of plant disease-resistance genes by retroduplication.</title>
        <authorList>
            <person name="Kim S."/>
            <person name="Park J."/>
            <person name="Yeom S.I."/>
            <person name="Kim Y.M."/>
            <person name="Seo E."/>
            <person name="Kim K.T."/>
            <person name="Kim M.S."/>
            <person name="Lee J.M."/>
            <person name="Cheong K."/>
            <person name="Shin H.S."/>
            <person name="Kim S.B."/>
            <person name="Han K."/>
            <person name="Lee J."/>
            <person name="Park M."/>
            <person name="Lee H.A."/>
            <person name="Lee H.Y."/>
            <person name="Lee Y."/>
            <person name="Oh S."/>
            <person name="Lee J.H."/>
            <person name="Choi E."/>
            <person name="Choi E."/>
            <person name="Lee S.E."/>
            <person name="Jeon J."/>
            <person name="Kim H."/>
            <person name="Choi G."/>
            <person name="Song H."/>
            <person name="Lee J."/>
            <person name="Lee S.C."/>
            <person name="Kwon J.K."/>
            <person name="Lee H.Y."/>
            <person name="Koo N."/>
            <person name="Hong Y."/>
            <person name="Kim R.W."/>
            <person name="Kang W.H."/>
            <person name="Huh J.H."/>
            <person name="Kang B.C."/>
            <person name="Yang T.J."/>
            <person name="Lee Y.H."/>
            <person name="Bennetzen J.L."/>
            <person name="Choi D."/>
        </authorList>
    </citation>
    <scope>NUCLEOTIDE SEQUENCE [LARGE SCALE GENOMIC DNA]</scope>
    <source>
        <strain evidence="5">cv. PBC81</strain>
    </source>
</reference>
<accession>A0A2G2WX58</accession>
<name>A0A2G2WX58_CAPBA</name>
<dbReference type="CDD" id="cd17039">
    <property type="entry name" value="Ubl_ubiquitin_like"/>
    <property type="match status" value="1"/>
</dbReference>